<dbReference type="InterPro" id="IPR011051">
    <property type="entry name" value="RmlC_Cupin_sf"/>
</dbReference>
<dbReference type="PIRSF" id="PIRSF006232">
    <property type="entry name" value="Pirin"/>
    <property type="match status" value="1"/>
</dbReference>
<keyword evidence="2" id="KW-0408">Iron</keyword>
<dbReference type="AlphaFoldDB" id="A0A8J3CRB4"/>
<dbReference type="GO" id="GO:0046872">
    <property type="term" value="F:metal ion binding"/>
    <property type="evidence" value="ECO:0007669"/>
    <property type="project" value="UniProtKB-KW"/>
</dbReference>
<dbReference type="Gene3D" id="2.60.120.10">
    <property type="entry name" value="Jelly Rolls"/>
    <property type="match status" value="2"/>
</dbReference>
<feature type="binding site" evidence="2">
    <location>
        <position position="94"/>
    </location>
    <ligand>
        <name>Fe cation</name>
        <dbReference type="ChEBI" id="CHEBI:24875"/>
    </ligand>
</feature>
<keyword evidence="7" id="KW-1185">Reference proteome</keyword>
<evidence type="ECO:0000256" key="2">
    <source>
        <dbReference type="PIRSR" id="PIRSR006232-1"/>
    </source>
</evidence>
<protein>
    <recommendedName>
        <fullName evidence="8">Pirin family protein</fullName>
    </recommendedName>
</protein>
<dbReference type="InterPro" id="IPR014710">
    <property type="entry name" value="RmlC-like_jellyroll"/>
</dbReference>
<dbReference type="Pfam" id="PF02678">
    <property type="entry name" value="Pirin"/>
    <property type="match status" value="1"/>
</dbReference>
<dbReference type="CDD" id="cd02247">
    <property type="entry name" value="cupin_pirin_C"/>
    <property type="match status" value="1"/>
</dbReference>
<evidence type="ECO:0000259" key="4">
    <source>
        <dbReference type="Pfam" id="PF02678"/>
    </source>
</evidence>
<evidence type="ECO:0000256" key="1">
    <source>
        <dbReference type="ARBA" id="ARBA00008416"/>
    </source>
</evidence>
<feature type="binding site" evidence="2">
    <location>
        <position position="52"/>
    </location>
    <ligand>
        <name>Fe cation</name>
        <dbReference type="ChEBI" id="CHEBI:24875"/>
    </ligand>
</feature>
<feature type="binding site" evidence="2">
    <location>
        <position position="50"/>
    </location>
    <ligand>
        <name>Fe cation</name>
        <dbReference type="ChEBI" id="CHEBI:24875"/>
    </ligand>
</feature>
<dbReference type="Proteomes" id="UP000634004">
    <property type="component" value="Unassembled WGS sequence"/>
</dbReference>
<dbReference type="PANTHER" id="PTHR13903">
    <property type="entry name" value="PIRIN-RELATED"/>
    <property type="match status" value="1"/>
</dbReference>
<comment type="similarity">
    <text evidence="1 3">Belongs to the pirin family.</text>
</comment>
<organism evidence="6 7">
    <name type="scientific">Algimonas arctica</name>
    <dbReference type="NCBI Taxonomy" id="1479486"/>
    <lineage>
        <taxon>Bacteria</taxon>
        <taxon>Pseudomonadati</taxon>
        <taxon>Pseudomonadota</taxon>
        <taxon>Alphaproteobacteria</taxon>
        <taxon>Maricaulales</taxon>
        <taxon>Robiginitomaculaceae</taxon>
        <taxon>Algimonas</taxon>
    </lineage>
</organism>
<evidence type="ECO:0000313" key="7">
    <source>
        <dbReference type="Proteomes" id="UP000634004"/>
    </source>
</evidence>
<feature type="domain" description="Pirin C-terminal" evidence="5">
    <location>
        <begin position="170"/>
        <end position="265"/>
    </location>
</feature>
<evidence type="ECO:0000313" key="6">
    <source>
        <dbReference type="EMBL" id="GHA90573.1"/>
    </source>
</evidence>
<dbReference type="InterPro" id="IPR008778">
    <property type="entry name" value="Pirin_C_dom"/>
</dbReference>
<gene>
    <name evidence="6" type="ORF">GCM10009069_11920</name>
</gene>
<dbReference type="Pfam" id="PF05726">
    <property type="entry name" value="Pirin_C"/>
    <property type="match status" value="1"/>
</dbReference>
<reference evidence="6" key="2">
    <citation type="submission" date="2020-09" db="EMBL/GenBank/DDBJ databases">
        <authorList>
            <person name="Sun Q."/>
            <person name="Kim S."/>
        </authorList>
    </citation>
    <scope>NUCLEOTIDE SEQUENCE</scope>
    <source>
        <strain evidence="6">KCTC 32513</strain>
    </source>
</reference>
<dbReference type="PANTHER" id="PTHR13903:SF8">
    <property type="entry name" value="PIRIN"/>
    <property type="match status" value="1"/>
</dbReference>
<reference evidence="6" key="1">
    <citation type="journal article" date="2014" name="Int. J. Syst. Evol. Microbiol.">
        <title>Complete genome sequence of Corynebacterium casei LMG S-19264T (=DSM 44701T), isolated from a smear-ripened cheese.</title>
        <authorList>
            <consortium name="US DOE Joint Genome Institute (JGI-PGF)"/>
            <person name="Walter F."/>
            <person name="Albersmeier A."/>
            <person name="Kalinowski J."/>
            <person name="Ruckert C."/>
        </authorList>
    </citation>
    <scope>NUCLEOTIDE SEQUENCE</scope>
    <source>
        <strain evidence="6">KCTC 32513</strain>
    </source>
</reference>
<evidence type="ECO:0008006" key="8">
    <source>
        <dbReference type="Google" id="ProtNLM"/>
    </source>
</evidence>
<comment type="cofactor">
    <cofactor evidence="2">
        <name>Fe cation</name>
        <dbReference type="ChEBI" id="CHEBI:24875"/>
    </cofactor>
    <text evidence="2">Binds 1 Fe cation per subunit.</text>
</comment>
<dbReference type="InterPro" id="IPR003829">
    <property type="entry name" value="Pirin_N_dom"/>
</dbReference>
<name>A0A8J3CRB4_9PROT</name>
<keyword evidence="2" id="KW-0479">Metal-binding</keyword>
<dbReference type="SUPFAM" id="SSF51182">
    <property type="entry name" value="RmlC-like cupins"/>
    <property type="match status" value="1"/>
</dbReference>
<dbReference type="CDD" id="cd02909">
    <property type="entry name" value="cupin_pirin_N"/>
    <property type="match status" value="1"/>
</dbReference>
<comment type="caution">
    <text evidence="6">The sequence shown here is derived from an EMBL/GenBank/DDBJ whole genome shotgun (WGS) entry which is preliminary data.</text>
</comment>
<accession>A0A8J3CRB4</accession>
<sequence>MNTKVKDLGGFTVRRALPFPAHRSVGPWVFFDHFGPVEFSSGDGMNVRPHPHIGIATVTYLFEGEIWHRDSLGNSAPILPGAINLMVAGKGIAHSERTRDELRETGFRLHGLQLWHALPDTEEEREPSFHHHPAGTIPEMTLETGAKVRVMMGRAFGLTSPVEVFSETLYYEVEIPDGATVTLPEAPECAIYVVEGQADIEGHKSDRFVFSILNHGPHLVTARGRTRFVVVGGAPLGERHMKWNFVSSRPERITQAADDWRMGEFPVVFDDVDEFIPLPEKLVF</sequence>
<evidence type="ECO:0000256" key="3">
    <source>
        <dbReference type="RuleBase" id="RU003457"/>
    </source>
</evidence>
<evidence type="ECO:0000259" key="5">
    <source>
        <dbReference type="Pfam" id="PF05726"/>
    </source>
</evidence>
<dbReference type="InterPro" id="IPR012093">
    <property type="entry name" value="Pirin"/>
</dbReference>
<feature type="binding site" evidence="2">
    <location>
        <position position="96"/>
    </location>
    <ligand>
        <name>Fe cation</name>
        <dbReference type="ChEBI" id="CHEBI:24875"/>
    </ligand>
</feature>
<dbReference type="EMBL" id="BMZH01000004">
    <property type="protein sequence ID" value="GHA90573.1"/>
    <property type="molecule type" value="Genomic_DNA"/>
</dbReference>
<feature type="domain" description="Pirin N-terminal" evidence="4">
    <location>
        <begin position="11"/>
        <end position="115"/>
    </location>
</feature>
<proteinExistence type="inferred from homology"/>